<dbReference type="EMBL" id="CP071090">
    <property type="protein sequence ID" value="QSQ26417.1"/>
    <property type="molecule type" value="Genomic_DNA"/>
</dbReference>
<dbReference type="RefSeq" id="WP_206727964.1">
    <property type="nucleotide sequence ID" value="NZ_CP071090.1"/>
</dbReference>
<evidence type="ECO:0000313" key="2">
    <source>
        <dbReference type="EMBL" id="QSQ26417.1"/>
    </source>
</evidence>
<gene>
    <name evidence="2" type="ORF">JY651_16450</name>
</gene>
<dbReference type="Proteomes" id="UP000662747">
    <property type="component" value="Chromosome"/>
</dbReference>
<protein>
    <recommendedName>
        <fullName evidence="4">Lipoprotein</fullName>
    </recommendedName>
</protein>
<sequence>MKTWLLAVVASVGLLSGCGAPMDGEADEQGTPATEEVAGGEVTQAACPDPIACYCARTCNRTCGGVINPCYDQCVFECL</sequence>
<evidence type="ECO:0000313" key="3">
    <source>
        <dbReference type="Proteomes" id="UP000662747"/>
    </source>
</evidence>
<evidence type="ECO:0008006" key="4">
    <source>
        <dbReference type="Google" id="ProtNLM"/>
    </source>
</evidence>
<dbReference type="PROSITE" id="PS51257">
    <property type="entry name" value="PROKAR_LIPOPROTEIN"/>
    <property type="match status" value="1"/>
</dbReference>
<feature type="signal peptide" evidence="1">
    <location>
        <begin position="1"/>
        <end position="20"/>
    </location>
</feature>
<proteinExistence type="predicted"/>
<feature type="chain" id="PRO_5045147909" description="Lipoprotein" evidence="1">
    <location>
        <begin position="21"/>
        <end position="79"/>
    </location>
</feature>
<organism evidence="2 3">
    <name type="scientific">Pyxidicoccus parkwayensis</name>
    <dbReference type="NCBI Taxonomy" id="2813578"/>
    <lineage>
        <taxon>Bacteria</taxon>
        <taxon>Pseudomonadati</taxon>
        <taxon>Myxococcota</taxon>
        <taxon>Myxococcia</taxon>
        <taxon>Myxococcales</taxon>
        <taxon>Cystobacterineae</taxon>
        <taxon>Myxococcaceae</taxon>
        <taxon>Pyxidicoccus</taxon>
    </lineage>
</organism>
<name>A0ABX7P7I8_9BACT</name>
<accession>A0ABX7P7I8</accession>
<keyword evidence="1" id="KW-0732">Signal</keyword>
<evidence type="ECO:0000256" key="1">
    <source>
        <dbReference type="SAM" id="SignalP"/>
    </source>
</evidence>
<reference evidence="2 3" key="1">
    <citation type="submission" date="2021-02" db="EMBL/GenBank/DDBJ databases">
        <title>De Novo genome assembly of isolated myxobacteria.</title>
        <authorList>
            <person name="Stevens D.C."/>
        </authorList>
    </citation>
    <scope>NUCLEOTIDE SEQUENCE [LARGE SCALE GENOMIC DNA]</scope>
    <source>
        <strain evidence="3">SCPEA02</strain>
    </source>
</reference>
<keyword evidence="3" id="KW-1185">Reference proteome</keyword>